<dbReference type="EMBL" id="JAUESC010000002">
    <property type="protein sequence ID" value="KAK0603247.1"/>
    <property type="molecule type" value="Genomic_DNA"/>
</dbReference>
<evidence type="ECO:0000256" key="1">
    <source>
        <dbReference type="SAM" id="MobiDB-lite"/>
    </source>
</evidence>
<gene>
    <name evidence="2" type="ORF">LWI29_002888</name>
</gene>
<reference evidence="2" key="2">
    <citation type="submission" date="2023-06" db="EMBL/GenBank/DDBJ databases">
        <authorList>
            <person name="Swenson N.G."/>
            <person name="Wegrzyn J.L."/>
            <person name="Mcevoy S.L."/>
        </authorList>
    </citation>
    <scope>NUCLEOTIDE SEQUENCE</scope>
    <source>
        <strain evidence="2">NS2018</strain>
        <tissue evidence="2">Leaf</tissue>
    </source>
</reference>
<evidence type="ECO:0000313" key="2">
    <source>
        <dbReference type="EMBL" id="KAK0603247.1"/>
    </source>
</evidence>
<sequence length="231" mass="25415">MRDDRTSVRIGSVGTLRHQSMVVGGVEAEVDNGKSCWIPRFKAKAKASNWNGSLWIETKRGVKQDQRKCVSDSSSSSSKLDMGPFLYEKLTRGECSYKRPANMDDSSDKGLGPNVVGLLTDRNSDGASIRSSSGLEPLSIQVVPETQLEFDRGIDLMVDLRNSTSEKDSLEIEKEGRTTKVSSREAMNNPAKKPRGKRTISAVKIHPMITRGLKCNTNMGYKVKSKELSGT</sequence>
<evidence type="ECO:0000313" key="3">
    <source>
        <dbReference type="Proteomes" id="UP001168877"/>
    </source>
</evidence>
<feature type="compositionally biased region" description="Basic and acidic residues" evidence="1">
    <location>
        <begin position="164"/>
        <end position="178"/>
    </location>
</feature>
<keyword evidence="3" id="KW-1185">Reference proteome</keyword>
<accession>A0AA39T0E2</accession>
<comment type="caution">
    <text evidence="2">The sequence shown here is derived from an EMBL/GenBank/DDBJ whole genome shotgun (WGS) entry which is preliminary data.</text>
</comment>
<protein>
    <submittedName>
        <fullName evidence="2">Uncharacterized protein</fullName>
    </submittedName>
</protein>
<dbReference type="Proteomes" id="UP001168877">
    <property type="component" value="Unassembled WGS sequence"/>
</dbReference>
<name>A0AA39T0E2_ACESA</name>
<organism evidence="2 3">
    <name type="scientific">Acer saccharum</name>
    <name type="common">Sugar maple</name>
    <dbReference type="NCBI Taxonomy" id="4024"/>
    <lineage>
        <taxon>Eukaryota</taxon>
        <taxon>Viridiplantae</taxon>
        <taxon>Streptophyta</taxon>
        <taxon>Embryophyta</taxon>
        <taxon>Tracheophyta</taxon>
        <taxon>Spermatophyta</taxon>
        <taxon>Magnoliopsida</taxon>
        <taxon>eudicotyledons</taxon>
        <taxon>Gunneridae</taxon>
        <taxon>Pentapetalae</taxon>
        <taxon>rosids</taxon>
        <taxon>malvids</taxon>
        <taxon>Sapindales</taxon>
        <taxon>Sapindaceae</taxon>
        <taxon>Hippocastanoideae</taxon>
        <taxon>Acereae</taxon>
        <taxon>Acer</taxon>
    </lineage>
</organism>
<feature type="region of interest" description="Disordered" evidence="1">
    <location>
        <begin position="164"/>
        <end position="198"/>
    </location>
</feature>
<reference evidence="2" key="1">
    <citation type="journal article" date="2022" name="Plant J.">
        <title>Strategies of tolerance reflected in two North American maple genomes.</title>
        <authorList>
            <person name="McEvoy S.L."/>
            <person name="Sezen U.U."/>
            <person name="Trouern-Trend A."/>
            <person name="McMahon S.M."/>
            <person name="Schaberg P.G."/>
            <person name="Yang J."/>
            <person name="Wegrzyn J.L."/>
            <person name="Swenson N.G."/>
        </authorList>
    </citation>
    <scope>NUCLEOTIDE SEQUENCE</scope>
    <source>
        <strain evidence="2">NS2018</strain>
    </source>
</reference>
<dbReference type="AlphaFoldDB" id="A0AA39T0E2"/>
<proteinExistence type="predicted"/>